<accession>A0AAV0K019</accession>
<dbReference type="PANTHER" id="PTHR31439:SF4">
    <property type="entry name" value="NEURONAL PAS DOMAIN PROTEIN"/>
    <property type="match status" value="1"/>
</dbReference>
<name>A0AAV0K019_9ROSI</name>
<gene>
    <name evidence="1" type="ORF">LITE_LOCUS16698</name>
</gene>
<organism evidence="1 2">
    <name type="scientific">Linum tenue</name>
    <dbReference type="NCBI Taxonomy" id="586396"/>
    <lineage>
        <taxon>Eukaryota</taxon>
        <taxon>Viridiplantae</taxon>
        <taxon>Streptophyta</taxon>
        <taxon>Embryophyta</taxon>
        <taxon>Tracheophyta</taxon>
        <taxon>Spermatophyta</taxon>
        <taxon>Magnoliopsida</taxon>
        <taxon>eudicotyledons</taxon>
        <taxon>Gunneridae</taxon>
        <taxon>Pentapetalae</taxon>
        <taxon>rosids</taxon>
        <taxon>fabids</taxon>
        <taxon>Malpighiales</taxon>
        <taxon>Linaceae</taxon>
        <taxon>Linum</taxon>
    </lineage>
</organism>
<dbReference type="EMBL" id="CAMGYJ010000005">
    <property type="protein sequence ID" value="CAI0415617.1"/>
    <property type="molecule type" value="Genomic_DNA"/>
</dbReference>
<keyword evidence="2" id="KW-1185">Reference proteome</keyword>
<proteinExistence type="predicted"/>
<evidence type="ECO:0000313" key="2">
    <source>
        <dbReference type="Proteomes" id="UP001154282"/>
    </source>
</evidence>
<sequence>MASSSYPDVLAWIQTLPPISQWKQNPMSITILSSSSSSTSTTSSPSLKLSVWKNHHSPTTVFFSISTDLTLTISLWSSKPINTNSNDPLRLLGSESISFLLTNFIEDILSYGPYKCSSRSSSVKIPKLDSLPNFKAIFNLSFLTLTLLVCIYEAPPEIRSQSLATLKNQLIDPQMRKASRSLMRMMGSNLEEQWMRSINLAITNWIVELQAAAHRSFRTPSPLFSCSFSALGLWKVQLYCPVIAMDMESSSGSSADEKLLFSLKYQQLEGVMQFNYEVVEQEKWVDVTVYTDNIRCDIYRLVNETLMGERGVGSEEKHFPSRIAVHITPILQTNIISVSVSSSSANPTREIELEKGIETSFDPPNSLGLKLSAGETVSMSLKPWKFEGSVYAYSAVFSWFLHDNMDGREVVSSKPSALALINPRAWFKDRYRTAYRPFTRQGGVVFAGSEYGKSITWKVDKAAKGKTMEFEIKGWIWLTYWPNKYRTFYSETRRLEFRETVQLTIA</sequence>
<protein>
    <submittedName>
        <fullName evidence="1">Uncharacterized protein</fullName>
    </submittedName>
</protein>
<dbReference type="Proteomes" id="UP001154282">
    <property type="component" value="Unassembled WGS sequence"/>
</dbReference>
<comment type="caution">
    <text evidence="1">The sequence shown here is derived from an EMBL/GenBank/DDBJ whole genome shotgun (WGS) entry which is preliminary data.</text>
</comment>
<dbReference type="PANTHER" id="PTHR31439">
    <property type="entry name" value="EXPRESSED PROTEIN"/>
    <property type="match status" value="1"/>
</dbReference>
<dbReference type="AlphaFoldDB" id="A0AAV0K019"/>
<reference evidence="1" key="1">
    <citation type="submission" date="2022-08" db="EMBL/GenBank/DDBJ databases">
        <authorList>
            <person name="Gutierrez-Valencia J."/>
        </authorList>
    </citation>
    <scope>NUCLEOTIDE SEQUENCE</scope>
</reference>
<evidence type="ECO:0000313" key="1">
    <source>
        <dbReference type="EMBL" id="CAI0415617.1"/>
    </source>
</evidence>